<keyword evidence="3" id="KW-0804">Transcription</keyword>
<dbReference type="Gene3D" id="1.10.10.60">
    <property type="entry name" value="Homeodomain-like"/>
    <property type="match status" value="1"/>
</dbReference>
<feature type="domain" description="HTH tetR-type" evidence="6">
    <location>
        <begin position="1"/>
        <end position="60"/>
    </location>
</feature>
<comment type="caution">
    <text evidence="7">The sequence shown here is derived from an EMBL/GenBank/DDBJ whole genome shotgun (WGS) entry which is preliminary data.</text>
</comment>
<dbReference type="PRINTS" id="PR00455">
    <property type="entry name" value="HTHTETR"/>
</dbReference>
<dbReference type="InterPro" id="IPR001647">
    <property type="entry name" value="HTH_TetR"/>
</dbReference>
<keyword evidence="8" id="KW-1185">Reference proteome</keyword>
<keyword evidence="5" id="KW-1133">Transmembrane helix</keyword>
<dbReference type="Pfam" id="PF00440">
    <property type="entry name" value="TetR_N"/>
    <property type="match status" value="1"/>
</dbReference>
<dbReference type="RefSeq" id="WP_161411428.1">
    <property type="nucleotide sequence ID" value="NZ_WTUZ01000040.1"/>
</dbReference>
<evidence type="ECO:0000313" key="8">
    <source>
        <dbReference type="Proteomes" id="UP000481087"/>
    </source>
</evidence>
<keyword evidence="5" id="KW-0812">Transmembrane</keyword>
<dbReference type="PANTHER" id="PTHR30055">
    <property type="entry name" value="HTH-TYPE TRANSCRIPTIONAL REGULATOR RUTR"/>
    <property type="match status" value="1"/>
</dbReference>
<protein>
    <submittedName>
        <fullName evidence="7">TetR family transcriptional regulator</fullName>
    </submittedName>
</protein>
<dbReference type="SUPFAM" id="SSF48498">
    <property type="entry name" value="Tetracyclin repressor-like, C-terminal domain"/>
    <property type="match status" value="1"/>
</dbReference>
<name>A0A6L8V9K3_9BACL</name>
<dbReference type="GO" id="GO:0000976">
    <property type="term" value="F:transcription cis-regulatory region binding"/>
    <property type="evidence" value="ECO:0007669"/>
    <property type="project" value="TreeGrafter"/>
</dbReference>
<dbReference type="PANTHER" id="PTHR30055:SF238">
    <property type="entry name" value="MYCOFACTOCIN BIOSYNTHESIS TRANSCRIPTIONAL REGULATOR MFTR-RELATED"/>
    <property type="match status" value="1"/>
</dbReference>
<feature type="transmembrane region" description="Helical" evidence="5">
    <location>
        <begin position="151"/>
        <end position="169"/>
    </location>
</feature>
<evidence type="ECO:0000256" key="3">
    <source>
        <dbReference type="ARBA" id="ARBA00023163"/>
    </source>
</evidence>
<dbReference type="InterPro" id="IPR050109">
    <property type="entry name" value="HTH-type_TetR-like_transc_reg"/>
</dbReference>
<keyword evidence="5" id="KW-0472">Membrane</keyword>
<dbReference type="EMBL" id="WTUZ01000040">
    <property type="protein sequence ID" value="MZQ86924.1"/>
    <property type="molecule type" value="Genomic_DNA"/>
</dbReference>
<keyword evidence="2 4" id="KW-0238">DNA-binding</keyword>
<evidence type="ECO:0000313" key="7">
    <source>
        <dbReference type="EMBL" id="MZQ86924.1"/>
    </source>
</evidence>
<evidence type="ECO:0000256" key="1">
    <source>
        <dbReference type="ARBA" id="ARBA00023015"/>
    </source>
</evidence>
<gene>
    <name evidence="7" type="ORF">GQF01_32920</name>
</gene>
<sequence length="192" mass="22018">MTATRIKEVALKHFASNGYEGASLADIATEVGIKKQSIYTHFKGKDELFLALLDDVLARELNFVLDYLESHKDLAVDQQLYGFLLQYQDRYEKDDNTKFFLRVAFFPPAHLYDHIVQKGYHYLDTVESMLIPLFQQAIAEGNISQEVSSEMATVAFLAVLDGMFVELLFGGIARSMKRIEASWFVYWRGIKK</sequence>
<dbReference type="AlphaFoldDB" id="A0A6L8V9K3"/>
<dbReference type="SUPFAM" id="SSF46689">
    <property type="entry name" value="Homeodomain-like"/>
    <property type="match status" value="1"/>
</dbReference>
<dbReference type="Gene3D" id="1.10.357.10">
    <property type="entry name" value="Tetracycline Repressor, domain 2"/>
    <property type="match status" value="1"/>
</dbReference>
<reference evidence="7 8" key="1">
    <citation type="submission" date="2019-12" db="EMBL/GenBank/DDBJ databases">
        <title>Paenibacillus sp. nov. sp. isolated from soil.</title>
        <authorList>
            <person name="Kim J."/>
            <person name="Jeong S.E."/>
            <person name="Jung H.S."/>
            <person name="Jeon C.O."/>
        </authorList>
    </citation>
    <scope>NUCLEOTIDE SEQUENCE [LARGE SCALE GENOMIC DNA]</scope>
    <source>
        <strain evidence="7 8">5J-6</strain>
    </source>
</reference>
<dbReference type="GO" id="GO:0003700">
    <property type="term" value="F:DNA-binding transcription factor activity"/>
    <property type="evidence" value="ECO:0007669"/>
    <property type="project" value="TreeGrafter"/>
</dbReference>
<evidence type="ECO:0000259" key="6">
    <source>
        <dbReference type="PROSITE" id="PS50977"/>
    </source>
</evidence>
<accession>A0A6L8V9K3</accession>
<dbReference type="PROSITE" id="PS50977">
    <property type="entry name" value="HTH_TETR_2"/>
    <property type="match status" value="1"/>
</dbReference>
<proteinExistence type="predicted"/>
<evidence type="ECO:0000256" key="5">
    <source>
        <dbReference type="SAM" id="Phobius"/>
    </source>
</evidence>
<organism evidence="7 8">
    <name type="scientific">Paenibacillus silvestris</name>
    <dbReference type="NCBI Taxonomy" id="2606219"/>
    <lineage>
        <taxon>Bacteria</taxon>
        <taxon>Bacillati</taxon>
        <taxon>Bacillota</taxon>
        <taxon>Bacilli</taxon>
        <taxon>Bacillales</taxon>
        <taxon>Paenibacillaceae</taxon>
        <taxon>Paenibacillus</taxon>
    </lineage>
</organism>
<evidence type="ECO:0000256" key="2">
    <source>
        <dbReference type="ARBA" id="ARBA00023125"/>
    </source>
</evidence>
<keyword evidence="1" id="KW-0805">Transcription regulation</keyword>
<evidence type="ECO:0000256" key="4">
    <source>
        <dbReference type="PROSITE-ProRule" id="PRU00335"/>
    </source>
</evidence>
<dbReference type="InterPro" id="IPR036271">
    <property type="entry name" value="Tet_transcr_reg_TetR-rel_C_sf"/>
</dbReference>
<feature type="DNA-binding region" description="H-T-H motif" evidence="4">
    <location>
        <begin position="23"/>
        <end position="42"/>
    </location>
</feature>
<dbReference type="Proteomes" id="UP000481087">
    <property type="component" value="Unassembled WGS sequence"/>
</dbReference>
<dbReference type="InterPro" id="IPR009057">
    <property type="entry name" value="Homeodomain-like_sf"/>
</dbReference>